<gene>
    <name evidence="1" type="ORF">EAG_07817</name>
</gene>
<proteinExistence type="predicted"/>
<dbReference type="EMBL" id="GL441157">
    <property type="protein sequence ID" value="EFN65088.1"/>
    <property type="molecule type" value="Genomic_DNA"/>
</dbReference>
<reference evidence="1 2" key="1">
    <citation type="journal article" date="2010" name="Science">
        <title>Genomic comparison of the ants Camponotus floridanus and Harpegnathos saltator.</title>
        <authorList>
            <person name="Bonasio R."/>
            <person name="Zhang G."/>
            <person name="Ye C."/>
            <person name="Mutti N.S."/>
            <person name="Fang X."/>
            <person name="Qin N."/>
            <person name="Donahue G."/>
            <person name="Yang P."/>
            <person name="Li Q."/>
            <person name="Li C."/>
            <person name="Zhang P."/>
            <person name="Huang Z."/>
            <person name="Berger S.L."/>
            <person name="Reinberg D."/>
            <person name="Wang J."/>
            <person name="Liebig J."/>
        </authorList>
    </citation>
    <scope>NUCLEOTIDE SEQUENCE [LARGE SCALE GENOMIC DNA]</scope>
    <source>
        <strain evidence="2">C129</strain>
    </source>
</reference>
<protein>
    <submittedName>
        <fullName evidence="1">Uncharacterized protein</fullName>
    </submittedName>
</protein>
<feature type="non-terminal residue" evidence="1">
    <location>
        <position position="66"/>
    </location>
</feature>
<accession>E2ANA1</accession>
<dbReference type="InParanoid" id="E2ANA1"/>
<organism evidence="2">
    <name type="scientific">Camponotus floridanus</name>
    <name type="common">Florida carpenter ant</name>
    <dbReference type="NCBI Taxonomy" id="104421"/>
    <lineage>
        <taxon>Eukaryota</taxon>
        <taxon>Metazoa</taxon>
        <taxon>Ecdysozoa</taxon>
        <taxon>Arthropoda</taxon>
        <taxon>Hexapoda</taxon>
        <taxon>Insecta</taxon>
        <taxon>Pterygota</taxon>
        <taxon>Neoptera</taxon>
        <taxon>Endopterygota</taxon>
        <taxon>Hymenoptera</taxon>
        <taxon>Apocrita</taxon>
        <taxon>Aculeata</taxon>
        <taxon>Formicoidea</taxon>
        <taxon>Formicidae</taxon>
        <taxon>Formicinae</taxon>
        <taxon>Camponotus</taxon>
    </lineage>
</organism>
<dbReference type="AlphaFoldDB" id="E2ANA1"/>
<sequence>LLKRCVGGFNQNNNKNYNQLIWKISPKISPSGSKIVELAAHISACVFNEGSGALLQMFETMGIHSG</sequence>
<name>E2ANA1_CAMFO</name>
<evidence type="ECO:0000313" key="1">
    <source>
        <dbReference type="EMBL" id="EFN65088.1"/>
    </source>
</evidence>
<dbReference type="Proteomes" id="UP000000311">
    <property type="component" value="Unassembled WGS sequence"/>
</dbReference>
<evidence type="ECO:0000313" key="2">
    <source>
        <dbReference type="Proteomes" id="UP000000311"/>
    </source>
</evidence>
<feature type="non-terminal residue" evidence="1">
    <location>
        <position position="1"/>
    </location>
</feature>
<dbReference type="OMA" id="LQIMQAM"/>
<keyword evidence="2" id="KW-1185">Reference proteome</keyword>